<evidence type="ECO:0000313" key="8">
    <source>
        <dbReference type="Proteomes" id="UP001497392"/>
    </source>
</evidence>
<keyword evidence="5" id="KW-0732">Signal</keyword>
<feature type="domain" description="Exostosin GT47" evidence="6">
    <location>
        <begin position="103"/>
        <end position="388"/>
    </location>
</feature>
<dbReference type="Pfam" id="PF03016">
    <property type="entry name" value="Exostosin_GT47"/>
    <property type="match status" value="1"/>
</dbReference>
<dbReference type="InterPro" id="IPR040911">
    <property type="entry name" value="Exostosin_GT47"/>
</dbReference>
<evidence type="ECO:0000256" key="5">
    <source>
        <dbReference type="SAM" id="SignalP"/>
    </source>
</evidence>
<feature type="region of interest" description="Disordered" evidence="4">
    <location>
        <begin position="488"/>
        <end position="512"/>
    </location>
</feature>
<comment type="caution">
    <text evidence="7">The sequence shown here is derived from an EMBL/GenBank/DDBJ whole genome shotgun (WGS) entry which is preliminary data.</text>
</comment>
<evidence type="ECO:0000259" key="6">
    <source>
        <dbReference type="Pfam" id="PF03016"/>
    </source>
</evidence>
<reference evidence="7 8" key="1">
    <citation type="submission" date="2024-06" db="EMBL/GenBank/DDBJ databases">
        <authorList>
            <person name="Kraege A."/>
            <person name="Thomma B."/>
        </authorList>
    </citation>
    <scope>NUCLEOTIDE SEQUENCE [LARGE SCALE GENOMIC DNA]</scope>
</reference>
<protein>
    <submittedName>
        <fullName evidence="7">G4492 protein</fullName>
    </submittedName>
</protein>
<dbReference type="EMBL" id="CAXHTA020000006">
    <property type="protein sequence ID" value="CAL5222167.1"/>
    <property type="molecule type" value="Genomic_DNA"/>
</dbReference>
<accession>A0ABP1FXB0</accession>
<comment type="similarity">
    <text evidence="2">Belongs to the glycosyltransferase 47 family.</text>
</comment>
<evidence type="ECO:0000256" key="2">
    <source>
        <dbReference type="ARBA" id="ARBA00010271"/>
    </source>
</evidence>
<dbReference type="PANTHER" id="PTHR11062">
    <property type="entry name" value="EXOSTOSIN HEPARAN SULFATE GLYCOSYLTRANSFERASE -RELATED"/>
    <property type="match status" value="1"/>
</dbReference>
<feature type="chain" id="PRO_5046688092" evidence="5">
    <location>
        <begin position="36"/>
        <end position="512"/>
    </location>
</feature>
<dbReference type="Proteomes" id="UP001497392">
    <property type="component" value="Unassembled WGS sequence"/>
</dbReference>
<evidence type="ECO:0000256" key="4">
    <source>
        <dbReference type="SAM" id="MobiDB-lite"/>
    </source>
</evidence>
<feature type="signal peptide" evidence="5">
    <location>
        <begin position="1"/>
        <end position="35"/>
    </location>
</feature>
<evidence type="ECO:0000313" key="7">
    <source>
        <dbReference type="EMBL" id="CAL5222167.1"/>
    </source>
</evidence>
<evidence type="ECO:0000256" key="3">
    <source>
        <dbReference type="ARBA" id="ARBA00023034"/>
    </source>
</evidence>
<proteinExistence type="inferred from homology"/>
<name>A0ABP1FXB0_9CHLO</name>
<dbReference type="InterPro" id="IPR004263">
    <property type="entry name" value="Exostosin"/>
</dbReference>
<gene>
    <name evidence="7" type="primary">g4492</name>
    <name evidence="7" type="ORF">VP750_LOCUS3826</name>
</gene>
<organism evidence="7 8">
    <name type="scientific">Coccomyxa viridis</name>
    <dbReference type="NCBI Taxonomy" id="1274662"/>
    <lineage>
        <taxon>Eukaryota</taxon>
        <taxon>Viridiplantae</taxon>
        <taxon>Chlorophyta</taxon>
        <taxon>core chlorophytes</taxon>
        <taxon>Trebouxiophyceae</taxon>
        <taxon>Trebouxiophyceae incertae sedis</taxon>
        <taxon>Coccomyxaceae</taxon>
        <taxon>Coccomyxa</taxon>
    </lineage>
</organism>
<comment type="subcellular location">
    <subcellularLocation>
        <location evidence="1">Golgi apparatus membrane</location>
        <topology evidence="1">Single-pass type II membrane protein</topology>
    </subcellularLocation>
</comment>
<sequence>MLRVQPRGARNNGKINLSSVLSLLLLALGADGAKSAPGKLEACAGKKIYIMDIGIFAKETGVPPCNLATDIKIDPMNGIPFLPGAWQVKHVEGKGAPIAIAAHSGPWHLRQTIRGSVHHTTDMEEADIIYVYDHCYYMRWLGQVHSNGPKDQKEASEGGEWMMKGLQALVKTDRWKKNDGSDFVFFDPHPGFTDGTSDKEFKTLMCHTSKKSMHIVVERGQINICPDYWEMHDKLVIAPYVAGSSDVAKPLLGFKTAITPIKERKTLLYLTASCLPYAYENWNQTKIKGGKQFRHAVQLMLGNLTPDVDVKCVDPTLGGHYTPFPQVLEIMQTATFCLVLPGDSASSRRTSEIFMSGCIPVFIGPPYATMPFGDAVDYKAAAYFFNITDHKFWFDSELLWENPKDVRPYHVQTAWYWFPDATVNDAMIKVKSLPAMLKYLRNIPEADLQKKIDALAKERLKFAYRHKLSKTPTASSVIMSEMCTKYNVKPTGAPKQASAAAAVPDDEEDEEE</sequence>
<keyword evidence="3" id="KW-0333">Golgi apparatus</keyword>
<keyword evidence="8" id="KW-1185">Reference proteome</keyword>
<evidence type="ECO:0000256" key="1">
    <source>
        <dbReference type="ARBA" id="ARBA00004323"/>
    </source>
</evidence>